<dbReference type="OMA" id="SSTFINW"/>
<dbReference type="Proteomes" id="UP000243459">
    <property type="component" value="Chromosome 4"/>
</dbReference>
<reference evidence="2" key="1">
    <citation type="journal article" date="2017" name="Nat. Commun.">
        <title>The asparagus genome sheds light on the origin and evolution of a young Y chromosome.</title>
        <authorList>
            <person name="Harkess A."/>
            <person name="Zhou J."/>
            <person name="Xu C."/>
            <person name="Bowers J.E."/>
            <person name="Van der Hulst R."/>
            <person name="Ayyampalayam S."/>
            <person name="Mercati F."/>
            <person name="Riccardi P."/>
            <person name="McKain M.R."/>
            <person name="Kakrana A."/>
            <person name="Tang H."/>
            <person name="Ray J."/>
            <person name="Groenendijk J."/>
            <person name="Arikit S."/>
            <person name="Mathioni S.M."/>
            <person name="Nakano M."/>
            <person name="Shan H."/>
            <person name="Telgmann-Rauber A."/>
            <person name="Kanno A."/>
            <person name="Yue Z."/>
            <person name="Chen H."/>
            <person name="Li W."/>
            <person name="Chen Y."/>
            <person name="Xu X."/>
            <person name="Zhang Y."/>
            <person name="Luo S."/>
            <person name="Chen H."/>
            <person name="Gao J."/>
            <person name="Mao Z."/>
            <person name="Pires J.C."/>
            <person name="Luo M."/>
            <person name="Kudrna D."/>
            <person name="Wing R.A."/>
            <person name="Meyers B.C."/>
            <person name="Yi K."/>
            <person name="Kong H."/>
            <person name="Lavrijsen P."/>
            <person name="Sunseri F."/>
            <person name="Falavigna A."/>
            <person name="Ye Y."/>
            <person name="Leebens-Mack J.H."/>
            <person name="Chen G."/>
        </authorList>
    </citation>
    <scope>NUCLEOTIDE SEQUENCE [LARGE SCALE GENOMIC DNA]</scope>
    <source>
        <strain evidence="2">cv. DH0086</strain>
    </source>
</reference>
<dbReference type="EMBL" id="CM007384">
    <property type="protein sequence ID" value="ONK72715.1"/>
    <property type="molecule type" value="Genomic_DNA"/>
</dbReference>
<organism evidence="1 2">
    <name type="scientific">Asparagus officinalis</name>
    <name type="common">Garden asparagus</name>
    <dbReference type="NCBI Taxonomy" id="4686"/>
    <lineage>
        <taxon>Eukaryota</taxon>
        <taxon>Viridiplantae</taxon>
        <taxon>Streptophyta</taxon>
        <taxon>Embryophyta</taxon>
        <taxon>Tracheophyta</taxon>
        <taxon>Spermatophyta</taxon>
        <taxon>Magnoliopsida</taxon>
        <taxon>Liliopsida</taxon>
        <taxon>Asparagales</taxon>
        <taxon>Asparagaceae</taxon>
        <taxon>Asparagoideae</taxon>
        <taxon>Asparagus</taxon>
    </lineage>
</organism>
<dbReference type="InterPro" id="IPR040339">
    <property type="entry name" value="At1g16860-like"/>
</dbReference>
<sequence>MSSAYNLCFWWNLIYVERCIADFYITDIRSGARVLVKVSSDSKISPLVTESLIVKTSSRKKELSSTLKKWLEERHLSSESRLLCLKEGYIMEGSYLTVMGMLIRKSGVLTIVPPPEPISTGCLLGKFLLPIDVNGLVLRYLYRDDSSLSSSVSNQADNADSVLC</sequence>
<protein>
    <submittedName>
        <fullName evidence="1">Uncharacterized protein</fullName>
    </submittedName>
</protein>
<name>A0A5P1F2Y0_ASPOF</name>
<evidence type="ECO:0000313" key="1">
    <source>
        <dbReference type="EMBL" id="ONK72715.1"/>
    </source>
</evidence>
<dbReference type="AlphaFoldDB" id="A0A5P1F2Y0"/>
<evidence type="ECO:0000313" key="2">
    <source>
        <dbReference type="Proteomes" id="UP000243459"/>
    </source>
</evidence>
<keyword evidence="2" id="KW-1185">Reference proteome</keyword>
<dbReference type="Gramene" id="ONK72715">
    <property type="protein sequence ID" value="ONK72715"/>
    <property type="gene ID" value="A4U43_C04F22380"/>
</dbReference>
<dbReference type="PANTHER" id="PTHR33709:SF20">
    <property type="entry name" value="OS04G0541900 PROTEIN"/>
    <property type="match status" value="1"/>
</dbReference>
<proteinExistence type="predicted"/>
<accession>A0A5P1F2Y0</accession>
<dbReference type="PANTHER" id="PTHR33709">
    <property type="entry name" value="OSJNBA0035M09.9 PROTEIN"/>
    <property type="match status" value="1"/>
</dbReference>
<gene>
    <name evidence="1" type="ORF">A4U43_C04F22380</name>
</gene>